<name>A0A183C3Z9_GLOPA</name>
<reference evidence="4" key="1">
    <citation type="submission" date="2013-12" db="EMBL/GenBank/DDBJ databases">
        <authorList>
            <person name="Aslett M."/>
        </authorList>
    </citation>
    <scope>NUCLEOTIDE SEQUENCE [LARGE SCALE GENOMIC DNA]</scope>
    <source>
        <strain evidence="4">Lindley</strain>
    </source>
</reference>
<feature type="domain" description="Complex 1 LYR protein" evidence="3">
    <location>
        <begin position="29"/>
        <end position="70"/>
    </location>
</feature>
<accession>A0A183C3Z9</accession>
<evidence type="ECO:0000256" key="2">
    <source>
        <dbReference type="SAM" id="MobiDB-lite"/>
    </source>
</evidence>
<evidence type="ECO:0000313" key="5">
    <source>
        <dbReference type="WBParaSite" id="GPLIN_000759300"/>
    </source>
</evidence>
<dbReference type="AlphaFoldDB" id="A0A183C3Z9"/>
<dbReference type="CDD" id="cd20261">
    <property type="entry name" value="Complex1_LYR_LYRM1"/>
    <property type="match status" value="1"/>
</dbReference>
<proteinExistence type="inferred from homology"/>
<evidence type="ECO:0000259" key="3">
    <source>
        <dbReference type="Pfam" id="PF05347"/>
    </source>
</evidence>
<dbReference type="PANTHER" id="PTHR14273">
    <property type="entry name" value="LYR MOTIF-CONTAINING PROTEIN 1"/>
    <property type="match status" value="1"/>
</dbReference>
<feature type="region of interest" description="Disordered" evidence="2">
    <location>
        <begin position="78"/>
        <end position="132"/>
    </location>
</feature>
<organism evidence="4 5">
    <name type="scientific">Globodera pallida</name>
    <name type="common">Potato cyst nematode worm</name>
    <name type="synonym">Heterodera pallida</name>
    <dbReference type="NCBI Taxonomy" id="36090"/>
    <lineage>
        <taxon>Eukaryota</taxon>
        <taxon>Metazoa</taxon>
        <taxon>Ecdysozoa</taxon>
        <taxon>Nematoda</taxon>
        <taxon>Chromadorea</taxon>
        <taxon>Rhabditida</taxon>
        <taxon>Tylenchina</taxon>
        <taxon>Tylenchomorpha</taxon>
        <taxon>Tylenchoidea</taxon>
        <taxon>Heteroderidae</taxon>
        <taxon>Heteroderinae</taxon>
        <taxon>Globodera</taxon>
    </lineage>
</organism>
<dbReference type="InterPro" id="IPR040330">
    <property type="entry name" value="LYRM1"/>
</dbReference>
<comment type="similarity">
    <text evidence="1">Belongs to the complex I LYR family.</text>
</comment>
<evidence type="ECO:0000256" key="1">
    <source>
        <dbReference type="ARBA" id="ARBA00009508"/>
    </source>
</evidence>
<evidence type="ECO:0000313" key="4">
    <source>
        <dbReference type="Proteomes" id="UP000050741"/>
    </source>
</evidence>
<dbReference type="InterPro" id="IPR045294">
    <property type="entry name" value="Complex1_LYR_LYRM1"/>
</dbReference>
<dbReference type="Pfam" id="PF05347">
    <property type="entry name" value="Complex1_LYR"/>
    <property type="match status" value="1"/>
</dbReference>
<keyword evidence="4" id="KW-1185">Reference proteome</keyword>
<dbReference type="InterPro" id="IPR008011">
    <property type="entry name" value="Complex1_LYR_dom"/>
</dbReference>
<dbReference type="WBParaSite" id="GPLIN_000759300">
    <property type="protein sequence ID" value="GPLIN_000759300"/>
    <property type="gene ID" value="GPLIN_000759300"/>
</dbReference>
<dbReference type="Proteomes" id="UP000050741">
    <property type="component" value="Unassembled WGS sequence"/>
</dbReference>
<feature type="compositionally biased region" description="Basic and acidic residues" evidence="2">
    <location>
        <begin position="32"/>
        <end position="63"/>
    </location>
</feature>
<reference evidence="5" key="3">
    <citation type="submission" date="2016-06" db="UniProtKB">
        <authorList>
            <consortium name="WormBaseParasite"/>
        </authorList>
    </citation>
    <scope>IDENTIFICATION</scope>
</reference>
<feature type="region of interest" description="Disordered" evidence="2">
    <location>
        <begin position="1"/>
        <end position="63"/>
    </location>
</feature>
<dbReference type="PANTHER" id="PTHR14273:SF0">
    <property type="entry name" value="LYR MOTIF-CONTAINING PROTEIN 1"/>
    <property type="match status" value="1"/>
</dbReference>
<protein>
    <submittedName>
        <fullName evidence="5">Complex1_LYR_dom domain-containing protein</fullName>
    </submittedName>
</protein>
<reference evidence="4" key="2">
    <citation type="submission" date="2014-05" db="EMBL/GenBank/DDBJ databases">
        <title>The genome and life-stage specific transcriptomes of Globodera pallida elucidate key aspects of plant parasitism by a cyst nematode.</title>
        <authorList>
            <person name="Cotton J.A."/>
            <person name="Lilley C.J."/>
            <person name="Jones L.M."/>
            <person name="Kikuchi T."/>
            <person name="Reid A.J."/>
            <person name="Thorpe P."/>
            <person name="Tsai I.J."/>
            <person name="Beasley H."/>
            <person name="Blok V."/>
            <person name="Cock P.J.A."/>
            <person name="Van den Akker S.E."/>
            <person name="Holroyd N."/>
            <person name="Hunt M."/>
            <person name="Mantelin S."/>
            <person name="Naghra H."/>
            <person name="Pain A."/>
            <person name="Palomares-Rius J.E."/>
            <person name="Zarowiecki M."/>
            <person name="Berriman M."/>
            <person name="Jones J.T."/>
            <person name="Urwin P.E."/>
        </authorList>
    </citation>
    <scope>NUCLEOTIDE SEQUENCE [LARGE SCALE GENOMIC DNA]</scope>
    <source>
        <strain evidence="4">Lindley</strain>
    </source>
</reference>
<dbReference type="GO" id="GO:0005739">
    <property type="term" value="C:mitochondrion"/>
    <property type="evidence" value="ECO:0007669"/>
    <property type="project" value="TreeGrafter"/>
</dbReference>
<sequence length="132" mass="15402">MDGQKHVYRTRSQGRPYPAERDWIAQEPSNTNKERQYIREEAQKGFKAHKSETDPEKIRDLSKEAEKRVEIACHYQIPYDRPSYLPPSTSFDVDPRSKTAKQRTLHRSPTPSKFESRPPDTPFGDTSNRSPQ</sequence>